<dbReference type="InterPro" id="IPR018511">
    <property type="entry name" value="Hemolysin-typ_Ca-bd_CS"/>
</dbReference>
<dbReference type="GO" id="GO:0005509">
    <property type="term" value="F:calcium ion binding"/>
    <property type="evidence" value="ECO:0007669"/>
    <property type="project" value="InterPro"/>
</dbReference>
<feature type="region of interest" description="Disordered" evidence="1">
    <location>
        <begin position="100"/>
        <end position="158"/>
    </location>
</feature>
<organism evidence="3 4">
    <name type="scientific">Aliiroseovarius halocynthiae</name>
    <dbReference type="NCBI Taxonomy" id="985055"/>
    <lineage>
        <taxon>Bacteria</taxon>
        <taxon>Pseudomonadati</taxon>
        <taxon>Pseudomonadota</taxon>
        <taxon>Alphaproteobacteria</taxon>
        <taxon>Rhodobacterales</taxon>
        <taxon>Paracoccaceae</taxon>
        <taxon>Aliiroseovarius</taxon>
    </lineage>
</organism>
<feature type="domain" description="Hedgehog/Intein (Hint)" evidence="2">
    <location>
        <begin position="238"/>
        <end position="374"/>
    </location>
</feature>
<dbReference type="InterPro" id="IPR001343">
    <property type="entry name" value="Hemolysn_Ca-bd"/>
</dbReference>
<dbReference type="PROSITE" id="PS00330">
    <property type="entry name" value="HEMOLYSIN_CALCIUM"/>
    <property type="match status" value="1"/>
</dbReference>
<dbReference type="Pfam" id="PF00353">
    <property type="entry name" value="HemolysinCabind"/>
    <property type="match status" value="2"/>
</dbReference>
<dbReference type="EMBL" id="VICH01000008">
    <property type="protein sequence ID" value="TQV66802.1"/>
    <property type="molecule type" value="Genomic_DNA"/>
</dbReference>
<evidence type="ECO:0000259" key="2">
    <source>
        <dbReference type="Pfam" id="PF13403"/>
    </source>
</evidence>
<comment type="caution">
    <text evidence="3">The sequence shown here is derived from an EMBL/GenBank/DDBJ whole genome shotgun (WGS) entry which is preliminary data.</text>
</comment>
<evidence type="ECO:0000256" key="1">
    <source>
        <dbReference type="SAM" id="MobiDB-lite"/>
    </source>
</evidence>
<dbReference type="RefSeq" id="WP_142854099.1">
    <property type="nucleotide sequence ID" value="NZ_FXWW01000004.1"/>
</dbReference>
<dbReference type="AlphaFoldDB" id="A0A545SP92"/>
<dbReference type="Gene3D" id="2.170.16.10">
    <property type="entry name" value="Hedgehog/Intein (Hint) domain"/>
    <property type="match status" value="1"/>
</dbReference>
<dbReference type="Gene3D" id="2.150.10.10">
    <property type="entry name" value="Serralysin-like metalloprotease, C-terminal"/>
    <property type="match status" value="1"/>
</dbReference>
<dbReference type="InterPro" id="IPR036844">
    <property type="entry name" value="Hint_dom_sf"/>
</dbReference>
<protein>
    <recommendedName>
        <fullName evidence="2">Hedgehog/Intein (Hint) domain-containing protein</fullName>
    </recommendedName>
</protein>
<accession>A0A545SP92</accession>
<evidence type="ECO:0000313" key="4">
    <source>
        <dbReference type="Proteomes" id="UP000315816"/>
    </source>
</evidence>
<dbReference type="InterPro" id="IPR028992">
    <property type="entry name" value="Hedgehog/Intein_dom"/>
</dbReference>
<dbReference type="InterPro" id="IPR011049">
    <property type="entry name" value="Serralysin-like_metalloprot_C"/>
</dbReference>
<dbReference type="SUPFAM" id="SSF51294">
    <property type="entry name" value="Hedgehog/intein (Hint) domain"/>
    <property type="match status" value="1"/>
</dbReference>
<feature type="compositionally biased region" description="Gly residues" evidence="1">
    <location>
        <begin position="135"/>
        <end position="156"/>
    </location>
</feature>
<keyword evidence="4" id="KW-1185">Reference proteome</keyword>
<sequence length="422" mass="43839">MPVFISPTTAQVLDPAFWAGLTIDGDSTFDATGVANTHQIVMTATGITITDTTSGVVTSFSNADLGGGAFSNFVSFRANNADANVSGSVGLGGTGYRGGSGNDTFTDSGSDGGTIRGRGGDDTLIGGSGDNQIRGGSGNDTLIGGGGNDDLRGGSGNDTLIAGTSSGNLIGGGGDDTIFVGENTSFVNGSAGDDSMVLPPGATFSPFSPGGLSGEITFADGRVITYLNIPEDNITVACFAAGTHLQTPTGQVAVENLQVGDLVDTLDFGPQPVRWIGVQSVPGVGRFAPVRFATGAIGNTAPLYVSQQHRMYMSDWRCELLLGEAEALCAAKHLVDGTAVTQRPVERVTYYHVMFDCHQIVFANGAPSESFFVGDYHARADVETYNELIALFPELKDRSHPARQPARMFLKKYEARTIAALH</sequence>
<dbReference type="Proteomes" id="UP000315816">
    <property type="component" value="Unassembled WGS sequence"/>
</dbReference>
<dbReference type="OrthoDB" id="6305173at2"/>
<dbReference type="Pfam" id="PF13403">
    <property type="entry name" value="Hint_2"/>
    <property type="match status" value="1"/>
</dbReference>
<reference evidence="3 4" key="1">
    <citation type="submission" date="2019-06" db="EMBL/GenBank/DDBJ databases">
        <title>A novel species of marine bacteria.</title>
        <authorList>
            <person name="Wang Y."/>
        </authorList>
    </citation>
    <scope>NUCLEOTIDE SEQUENCE [LARGE SCALE GENOMIC DNA]</scope>
    <source>
        <strain evidence="3 4">MA1-10</strain>
    </source>
</reference>
<name>A0A545SP92_9RHOB</name>
<dbReference type="PRINTS" id="PR00313">
    <property type="entry name" value="CABNDNGRPT"/>
</dbReference>
<proteinExistence type="predicted"/>
<gene>
    <name evidence="3" type="ORF">FIL88_11940</name>
</gene>
<dbReference type="SUPFAM" id="SSF51120">
    <property type="entry name" value="beta-Roll"/>
    <property type="match status" value="1"/>
</dbReference>
<evidence type="ECO:0000313" key="3">
    <source>
        <dbReference type="EMBL" id="TQV66802.1"/>
    </source>
</evidence>